<reference evidence="2" key="1">
    <citation type="submission" date="2023-10" db="EMBL/GenBank/DDBJ databases">
        <authorList>
            <person name="Chen Y."/>
            <person name="Shah S."/>
            <person name="Dougan E. K."/>
            <person name="Thang M."/>
            <person name="Chan C."/>
        </authorList>
    </citation>
    <scope>NUCLEOTIDE SEQUENCE [LARGE SCALE GENOMIC DNA]</scope>
</reference>
<keyword evidence="1" id="KW-1133">Transmembrane helix</keyword>
<evidence type="ECO:0000256" key="1">
    <source>
        <dbReference type="SAM" id="Phobius"/>
    </source>
</evidence>
<organism evidence="2 3">
    <name type="scientific">Prorocentrum cordatum</name>
    <dbReference type="NCBI Taxonomy" id="2364126"/>
    <lineage>
        <taxon>Eukaryota</taxon>
        <taxon>Sar</taxon>
        <taxon>Alveolata</taxon>
        <taxon>Dinophyceae</taxon>
        <taxon>Prorocentrales</taxon>
        <taxon>Prorocentraceae</taxon>
        <taxon>Prorocentrum</taxon>
    </lineage>
</organism>
<feature type="transmembrane region" description="Helical" evidence="1">
    <location>
        <begin position="183"/>
        <end position="203"/>
    </location>
</feature>
<keyword evidence="1" id="KW-0472">Membrane</keyword>
<name>A0ABN9P779_9DINO</name>
<keyword evidence="1" id="KW-0812">Transmembrane</keyword>
<protein>
    <submittedName>
        <fullName evidence="2">Uncharacterized protein</fullName>
    </submittedName>
</protein>
<dbReference type="EMBL" id="CAUYUJ010000081">
    <property type="protein sequence ID" value="CAK0788554.1"/>
    <property type="molecule type" value="Genomic_DNA"/>
</dbReference>
<dbReference type="Proteomes" id="UP001189429">
    <property type="component" value="Unassembled WGS sequence"/>
</dbReference>
<gene>
    <name evidence="2" type="ORF">PCOR1329_LOCUS415</name>
</gene>
<proteinExistence type="predicted"/>
<keyword evidence="3" id="KW-1185">Reference proteome</keyword>
<sequence>MSSGHASSASQGLAFCQGSSCLPNCSLTSGSVRRMLSQHAFGLGIPRAQAAHPFLAPVWPATARRRQDVTVTGIRCIDLGPDDWNPGQDPSGNEKCEWGPNCNSALAIIHDGWFGAVYPEGNTVNIYDNEYVDFDGNPITDRPKVRLQGDTSANYVSTAPPVQQASMLREPISTARNSSLRDLLVMAAACAVTGLAVVALALARGRTRAVASAARRAAAQAVDSGSSAAEGGLLVAPE</sequence>
<comment type="caution">
    <text evidence="2">The sequence shown here is derived from an EMBL/GenBank/DDBJ whole genome shotgun (WGS) entry which is preliminary data.</text>
</comment>
<evidence type="ECO:0000313" key="3">
    <source>
        <dbReference type="Proteomes" id="UP001189429"/>
    </source>
</evidence>
<accession>A0ABN9P779</accession>
<evidence type="ECO:0000313" key="2">
    <source>
        <dbReference type="EMBL" id="CAK0788554.1"/>
    </source>
</evidence>